<proteinExistence type="predicted"/>
<dbReference type="EMBL" id="ML987193">
    <property type="protein sequence ID" value="KAF2250791.1"/>
    <property type="molecule type" value="Genomic_DNA"/>
</dbReference>
<dbReference type="InterPro" id="IPR001810">
    <property type="entry name" value="F-box_dom"/>
</dbReference>
<dbReference type="AlphaFoldDB" id="A0A6A6IK42"/>
<feature type="region of interest" description="Disordered" evidence="1">
    <location>
        <begin position="1"/>
        <end position="25"/>
    </location>
</feature>
<dbReference type="SUPFAM" id="SSF52047">
    <property type="entry name" value="RNI-like"/>
    <property type="match status" value="1"/>
</dbReference>
<gene>
    <name evidence="3" type="ORF">BU26DRAFT_517578</name>
</gene>
<sequence>MPDAPTPRRTRASTAATPKPTIPLNARGPITAPHHSWFTSPARSHSNYGQGKELPLHLIQLILEYLDDAGDLARITRTSRLFYYMALPRLYEEVTLRSYSEIRYVDGRPEGYGNGSPFAMGLNTLVSRTFAEYVQMFRVIGDWREHDVDDYSKGRVPDNSMMLQIAIRAAMDRMKNLRAFAWELNTKPLQTVYEGLMHKPSLTSLTLRCPARRIPRPTTVIPPLPNLQTLIVYDIDPLCYPDNISLLLLASKKLENLKLHWSPRMRENAEESVNLLNYFGRCLTAKHTIPLRRMALYNLYTRNQGEGFEHVSDHSVIEEITIINCMGSSDPMTVFLDDTWRVNANHPIPHNLKMMRCDQTDKEHVTMLARFRGLERLYLISRSRSSKPSSTAVTPITPSASTTPATNGNGSSANGTPVTEHQCKSLAGDYLAVIQSNHRTMRHLLLSDQWRLSDDTVYKICQTCPHLEQLGCAWAVPPLESLRQIIALLPKLYAIRFLMRPNSELAEKFESIDMEMHQFALGTELWRPEYKNLRYFGFGDKFVFRLGDVVYPPKGKENLPPGQENSMIARRVGPVRRLERVGWEAVRHIEIWGMDSTEFEARFP</sequence>
<protein>
    <recommendedName>
        <fullName evidence="2">F-box domain-containing protein</fullName>
    </recommendedName>
</protein>
<dbReference type="RefSeq" id="XP_033685795.1">
    <property type="nucleotide sequence ID" value="XM_033828606.1"/>
</dbReference>
<evidence type="ECO:0000259" key="2">
    <source>
        <dbReference type="Pfam" id="PF12937"/>
    </source>
</evidence>
<dbReference type="Gene3D" id="3.80.10.10">
    <property type="entry name" value="Ribonuclease Inhibitor"/>
    <property type="match status" value="1"/>
</dbReference>
<evidence type="ECO:0000313" key="3">
    <source>
        <dbReference type="EMBL" id="KAF2250791.1"/>
    </source>
</evidence>
<feature type="compositionally biased region" description="Polar residues" evidence="1">
    <location>
        <begin position="407"/>
        <end position="419"/>
    </location>
</feature>
<feature type="compositionally biased region" description="Low complexity" evidence="1">
    <location>
        <begin position="386"/>
        <end position="406"/>
    </location>
</feature>
<accession>A0A6A6IK42</accession>
<dbReference type="GeneID" id="54581936"/>
<dbReference type="InterPro" id="IPR036047">
    <property type="entry name" value="F-box-like_dom_sf"/>
</dbReference>
<evidence type="ECO:0000313" key="4">
    <source>
        <dbReference type="Proteomes" id="UP000800094"/>
    </source>
</evidence>
<feature type="region of interest" description="Disordered" evidence="1">
    <location>
        <begin position="386"/>
        <end position="419"/>
    </location>
</feature>
<dbReference type="Pfam" id="PF12937">
    <property type="entry name" value="F-box-like"/>
    <property type="match status" value="1"/>
</dbReference>
<dbReference type="InterPro" id="IPR032675">
    <property type="entry name" value="LRR_dom_sf"/>
</dbReference>
<organism evidence="3 4">
    <name type="scientific">Trematosphaeria pertusa</name>
    <dbReference type="NCBI Taxonomy" id="390896"/>
    <lineage>
        <taxon>Eukaryota</taxon>
        <taxon>Fungi</taxon>
        <taxon>Dikarya</taxon>
        <taxon>Ascomycota</taxon>
        <taxon>Pezizomycotina</taxon>
        <taxon>Dothideomycetes</taxon>
        <taxon>Pleosporomycetidae</taxon>
        <taxon>Pleosporales</taxon>
        <taxon>Massarineae</taxon>
        <taxon>Trematosphaeriaceae</taxon>
        <taxon>Trematosphaeria</taxon>
    </lineage>
</organism>
<name>A0A6A6IK42_9PLEO</name>
<keyword evidence="4" id="KW-1185">Reference proteome</keyword>
<dbReference type="OrthoDB" id="5311681at2759"/>
<reference evidence="3" key="1">
    <citation type="journal article" date="2020" name="Stud. Mycol.">
        <title>101 Dothideomycetes genomes: a test case for predicting lifestyles and emergence of pathogens.</title>
        <authorList>
            <person name="Haridas S."/>
            <person name="Albert R."/>
            <person name="Binder M."/>
            <person name="Bloem J."/>
            <person name="Labutti K."/>
            <person name="Salamov A."/>
            <person name="Andreopoulos B."/>
            <person name="Baker S."/>
            <person name="Barry K."/>
            <person name="Bills G."/>
            <person name="Bluhm B."/>
            <person name="Cannon C."/>
            <person name="Castanera R."/>
            <person name="Culley D."/>
            <person name="Daum C."/>
            <person name="Ezra D."/>
            <person name="Gonzalez J."/>
            <person name="Henrissat B."/>
            <person name="Kuo A."/>
            <person name="Liang C."/>
            <person name="Lipzen A."/>
            <person name="Lutzoni F."/>
            <person name="Magnuson J."/>
            <person name="Mondo S."/>
            <person name="Nolan M."/>
            <person name="Ohm R."/>
            <person name="Pangilinan J."/>
            <person name="Park H.-J."/>
            <person name="Ramirez L."/>
            <person name="Alfaro M."/>
            <person name="Sun H."/>
            <person name="Tritt A."/>
            <person name="Yoshinaga Y."/>
            <person name="Zwiers L.-H."/>
            <person name="Turgeon B."/>
            <person name="Goodwin S."/>
            <person name="Spatafora J."/>
            <person name="Crous P."/>
            <person name="Grigoriev I."/>
        </authorList>
    </citation>
    <scope>NUCLEOTIDE SEQUENCE</scope>
    <source>
        <strain evidence="3">CBS 122368</strain>
    </source>
</reference>
<evidence type="ECO:0000256" key="1">
    <source>
        <dbReference type="SAM" id="MobiDB-lite"/>
    </source>
</evidence>
<dbReference type="Proteomes" id="UP000800094">
    <property type="component" value="Unassembled WGS sequence"/>
</dbReference>
<dbReference type="SUPFAM" id="SSF81383">
    <property type="entry name" value="F-box domain"/>
    <property type="match status" value="1"/>
</dbReference>
<feature type="domain" description="F-box" evidence="2">
    <location>
        <begin position="53"/>
        <end position="96"/>
    </location>
</feature>